<sequence>MIFVLGLMVGVSHRRGERLVPVSRAGFALAAGFLILVLAWRHVPGMGAWMNHKMWVLGSWGVPDNLITHTKSYLGAPRLLHALALAYVLSCLPAVRRASAHRFAAPFRLLGRQGLAVFATGTILALACQILMDVEPDARWLGWVLPPIAVALSLLLAALLDGKRRRKEPHETAAPAAAAPRPGGVAAEA</sequence>
<feature type="transmembrane region" description="Helical" evidence="2">
    <location>
        <begin position="21"/>
        <end position="40"/>
    </location>
</feature>
<dbReference type="AlphaFoldDB" id="S9QBE1"/>
<comment type="caution">
    <text evidence="3">The sequence shown here is derived from an EMBL/GenBank/DDBJ whole genome shotgun (WGS) entry which is preliminary data.</text>
</comment>
<dbReference type="Proteomes" id="UP000015347">
    <property type="component" value="Unassembled WGS sequence"/>
</dbReference>
<dbReference type="Pfam" id="PF10129">
    <property type="entry name" value="OpgC_C"/>
    <property type="match status" value="1"/>
</dbReference>
<protein>
    <submittedName>
        <fullName evidence="3">OpgC protein</fullName>
    </submittedName>
</protein>
<dbReference type="PANTHER" id="PTHR38592:SF3">
    <property type="entry name" value="BLL4819 PROTEIN"/>
    <property type="match status" value="1"/>
</dbReference>
<feature type="transmembrane region" description="Helical" evidence="2">
    <location>
        <begin position="79"/>
        <end position="95"/>
    </location>
</feature>
<gene>
    <name evidence="3" type="ORF">Salmuc_04308</name>
</gene>
<dbReference type="PANTHER" id="PTHR38592">
    <property type="entry name" value="BLL4819 PROTEIN"/>
    <property type="match status" value="1"/>
</dbReference>
<feature type="compositionally biased region" description="Low complexity" evidence="1">
    <location>
        <begin position="173"/>
        <end position="189"/>
    </location>
</feature>
<dbReference type="InterPro" id="IPR014550">
    <property type="entry name" value="UCP028704_OpgC"/>
</dbReference>
<dbReference type="STRING" id="1123237.Salmuc_04308"/>
<dbReference type="eggNOG" id="COG4645">
    <property type="taxonomic scope" value="Bacteria"/>
</dbReference>
<reference evidence="4" key="1">
    <citation type="journal article" date="2014" name="Stand. Genomic Sci.">
        <title>Genome sequence of the exopolysaccharide-producing Salipiger mucosus type strain (DSM 16094(T)), a moderately halophilic member of the Roseobacter clade.</title>
        <authorList>
            <person name="Riedel T."/>
            <person name="Spring S."/>
            <person name="Fiebig A."/>
            <person name="Petersen J."/>
            <person name="Kyrpides N.C."/>
            <person name="Goker M."/>
            <person name="Klenk H.P."/>
        </authorList>
    </citation>
    <scope>NUCLEOTIDE SEQUENCE [LARGE SCALE GENOMIC DNA]</scope>
    <source>
        <strain evidence="4">DSM 16094</strain>
    </source>
</reference>
<keyword evidence="2" id="KW-0812">Transmembrane</keyword>
<evidence type="ECO:0000313" key="4">
    <source>
        <dbReference type="Proteomes" id="UP000015347"/>
    </source>
</evidence>
<dbReference type="EMBL" id="APVH01000038">
    <property type="protein sequence ID" value="EPX78726.1"/>
    <property type="molecule type" value="Genomic_DNA"/>
</dbReference>
<keyword evidence="2" id="KW-0472">Membrane</keyword>
<keyword evidence="4" id="KW-1185">Reference proteome</keyword>
<keyword evidence="2" id="KW-1133">Transmembrane helix</keyword>
<dbReference type="HOGENOM" id="CLU_1433548_0_0_5"/>
<proteinExistence type="predicted"/>
<evidence type="ECO:0000313" key="3">
    <source>
        <dbReference type="EMBL" id="EPX78726.1"/>
    </source>
</evidence>
<feature type="transmembrane region" description="Helical" evidence="2">
    <location>
        <begin position="140"/>
        <end position="160"/>
    </location>
</feature>
<evidence type="ECO:0000256" key="1">
    <source>
        <dbReference type="SAM" id="MobiDB-lite"/>
    </source>
</evidence>
<name>S9QBE1_9RHOB</name>
<evidence type="ECO:0000256" key="2">
    <source>
        <dbReference type="SAM" id="Phobius"/>
    </source>
</evidence>
<accession>S9QBE1</accession>
<feature type="transmembrane region" description="Helical" evidence="2">
    <location>
        <begin position="115"/>
        <end position="134"/>
    </location>
</feature>
<organism evidence="3 4">
    <name type="scientific">Salipiger mucosus DSM 16094</name>
    <dbReference type="NCBI Taxonomy" id="1123237"/>
    <lineage>
        <taxon>Bacteria</taxon>
        <taxon>Pseudomonadati</taxon>
        <taxon>Pseudomonadota</taxon>
        <taxon>Alphaproteobacteria</taxon>
        <taxon>Rhodobacterales</taxon>
        <taxon>Roseobacteraceae</taxon>
        <taxon>Salipiger</taxon>
    </lineage>
</organism>
<feature type="region of interest" description="Disordered" evidence="1">
    <location>
        <begin position="168"/>
        <end position="189"/>
    </location>
</feature>